<dbReference type="AlphaFoldDB" id="A0A937K2P2"/>
<dbReference type="Proteomes" id="UP000659388">
    <property type="component" value="Unassembled WGS sequence"/>
</dbReference>
<proteinExistence type="predicted"/>
<gene>
    <name evidence="1" type="ORF">JL102_17910</name>
</gene>
<protein>
    <submittedName>
        <fullName evidence="1">Uncharacterized protein</fullName>
    </submittedName>
</protein>
<dbReference type="EMBL" id="JAESIY010000010">
    <property type="protein sequence ID" value="MBL3658032.1"/>
    <property type="molecule type" value="Genomic_DNA"/>
</dbReference>
<organism evidence="1 2">
    <name type="scientific">Fulvivirga sediminis</name>
    <dbReference type="NCBI Taxonomy" id="2803949"/>
    <lineage>
        <taxon>Bacteria</taxon>
        <taxon>Pseudomonadati</taxon>
        <taxon>Bacteroidota</taxon>
        <taxon>Cytophagia</taxon>
        <taxon>Cytophagales</taxon>
        <taxon>Fulvivirgaceae</taxon>
        <taxon>Fulvivirga</taxon>
    </lineage>
</organism>
<sequence length="288" mass="33193">MKLTIPIKTILLPLFISFFVQLRAQQQDKIQIMFVGFDHLNQMDNGTPTSDIFSDKKQAELIKLTNALKKYKPDFIGVEDDPKLQDFEDSLYTAYLKGNVDFKAYKTGARESYQVGYRLGKLLGLDHIHAVDNDNSTSQSLLKSGDHFDLFMDGLKKLQTTARPLKQSVQNDSMSIYDYIKYINKPEIIDLTHHLFYNLPAYVMNGEFSDGINTVDIGEIDNKYIGAEYITLFYNRNLKIYSNILNTQLKTDKKRLLIMFGQAHIGVLQDLFEENPNYEIISPLNYLK</sequence>
<dbReference type="InterPro" id="IPR043749">
    <property type="entry name" value="DUF5694"/>
</dbReference>
<dbReference type="RefSeq" id="WP_202245824.1">
    <property type="nucleotide sequence ID" value="NZ_JAESIY010000010.1"/>
</dbReference>
<dbReference type="Pfam" id="PF18950">
    <property type="entry name" value="DUF5694"/>
    <property type="match status" value="1"/>
</dbReference>
<evidence type="ECO:0000313" key="1">
    <source>
        <dbReference type="EMBL" id="MBL3658032.1"/>
    </source>
</evidence>
<comment type="caution">
    <text evidence="1">The sequence shown here is derived from an EMBL/GenBank/DDBJ whole genome shotgun (WGS) entry which is preliminary data.</text>
</comment>
<evidence type="ECO:0000313" key="2">
    <source>
        <dbReference type="Proteomes" id="UP000659388"/>
    </source>
</evidence>
<name>A0A937K2P2_9BACT</name>
<accession>A0A937K2P2</accession>
<keyword evidence="2" id="KW-1185">Reference proteome</keyword>
<reference evidence="1" key="1">
    <citation type="submission" date="2021-01" db="EMBL/GenBank/DDBJ databases">
        <title>Fulvivirga kasyanovii gen. nov., sp nov., a novel member of the phylum Bacteroidetes isolated from seawater in a mussel farm.</title>
        <authorList>
            <person name="Zhao L.-H."/>
            <person name="Wang Z.-J."/>
        </authorList>
    </citation>
    <scope>NUCLEOTIDE SEQUENCE</scope>
    <source>
        <strain evidence="1">2943</strain>
    </source>
</reference>